<protein>
    <submittedName>
        <fullName evidence="8">Uncharacterized protein LOC104752200</fullName>
    </submittedName>
</protein>
<keyword evidence="7" id="KW-1185">Reference proteome</keyword>
<feature type="domain" description="Zinc finger PHD-type" evidence="6">
    <location>
        <begin position="354"/>
        <end position="416"/>
    </location>
</feature>
<dbReference type="InterPro" id="IPR004146">
    <property type="entry name" value="DC1"/>
</dbReference>
<dbReference type="Pfam" id="PF22926">
    <property type="entry name" value="C1-like_CT"/>
    <property type="match status" value="1"/>
</dbReference>
<dbReference type="GeneID" id="104752200"/>
<dbReference type="InterPro" id="IPR001965">
    <property type="entry name" value="Znf_PHD"/>
</dbReference>
<evidence type="ECO:0000259" key="6">
    <source>
        <dbReference type="SMART" id="SM00249"/>
    </source>
</evidence>
<dbReference type="PANTHER" id="PTHR32410">
    <property type="entry name" value="CYSTEINE/HISTIDINE-RICH C1 DOMAIN FAMILY PROTEIN"/>
    <property type="match status" value="1"/>
</dbReference>
<dbReference type="SMART" id="SM00249">
    <property type="entry name" value="PHD"/>
    <property type="match status" value="4"/>
</dbReference>
<keyword evidence="3" id="KW-0863">Zinc-finger</keyword>
<evidence type="ECO:0000259" key="5">
    <source>
        <dbReference type="SMART" id="SM00109"/>
    </source>
</evidence>
<dbReference type="InterPro" id="IPR054483">
    <property type="entry name" value="DC1-like_CT"/>
</dbReference>
<name>A0ABM1QH43_CAMSA</name>
<feature type="domain" description="Zinc finger PHD-type" evidence="6">
    <location>
        <begin position="142"/>
        <end position="219"/>
    </location>
</feature>
<feature type="domain" description="Phorbol-ester/DAG-type" evidence="5">
    <location>
        <begin position="129"/>
        <end position="179"/>
    </location>
</feature>
<dbReference type="RefSeq" id="XP_019086081.1">
    <property type="nucleotide sequence ID" value="XM_019230536.1"/>
</dbReference>
<dbReference type="InterPro" id="IPR053192">
    <property type="entry name" value="Vacuole_Formation_Reg"/>
</dbReference>
<feature type="domain" description="Zinc finger PHD-type" evidence="6">
    <location>
        <begin position="515"/>
        <end position="581"/>
    </location>
</feature>
<feature type="domain" description="Zinc finger PHD-type" evidence="6">
    <location>
        <begin position="268"/>
        <end position="335"/>
    </location>
</feature>
<evidence type="ECO:0000256" key="1">
    <source>
        <dbReference type="ARBA" id="ARBA00022723"/>
    </source>
</evidence>
<dbReference type="Proteomes" id="UP000694864">
    <property type="component" value="Chromosome 2"/>
</dbReference>
<evidence type="ECO:0000256" key="2">
    <source>
        <dbReference type="ARBA" id="ARBA00022737"/>
    </source>
</evidence>
<keyword evidence="4" id="KW-0862">Zinc</keyword>
<dbReference type="PANTHER" id="PTHR32410:SF159">
    <property type="entry name" value="CYSTEINE_HISTIDINE-RICH C1 DOMAIN FAMILY PROTEIN"/>
    <property type="match status" value="1"/>
</dbReference>
<reference evidence="7" key="1">
    <citation type="journal article" date="2014" name="Nat. Commun.">
        <title>The emerging biofuel crop Camelina sativa retains a highly undifferentiated hexaploid genome structure.</title>
        <authorList>
            <person name="Kagale S."/>
            <person name="Koh C."/>
            <person name="Nixon J."/>
            <person name="Bollina V."/>
            <person name="Clarke W.E."/>
            <person name="Tuteja R."/>
            <person name="Spillane C."/>
            <person name="Robinson S.J."/>
            <person name="Links M.G."/>
            <person name="Clarke C."/>
            <person name="Higgins E.E."/>
            <person name="Huebert T."/>
            <person name="Sharpe A.G."/>
            <person name="Parkin I.A."/>
        </authorList>
    </citation>
    <scope>NUCLEOTIDE SEQUENCE [LARGE SCALE GENOMIC DNA]</scope>
    <source>
        <strain evidence="7">cv. DH55</strain>
    </source>
</reference>
<evidence type="ECO:0000313" key="7">
    <source>
        <dbReference type="Proteomes" id="UP000694864"/>
    </source>
</evidence>
<feature type="domain" description="Phorbol-ester/DAG-type" evidence="5">
    <location>
        <begin position="347"/>
        <end position="387"/>
    </location>
</feature>
<dbReference type="InterPro" id="IPR002219">
    <property type="entry name" value="PKC_DAG/PE"/>
</dbReference>
<proteinExistence type="predicted"/>
<evidence type="ECO:0000256" key="3">
    <source>
        <dbReference type="ARBA" id="ARBA00022771"/>
    </source>
</evidence>
<sequence length="610" mass="69486">MDSSLTPIKLPIYEIPLFPSARNVRTRCKGCRVEGILYGGYYSNEFNGNAFYHKECAEAPGVIVHPSHKKQHPLLLIDKLEDRTYKCDVCGEERVYPGYNCIKCKFKVDLTCGIKPPNQTIEHPVCHEHPLVFLKKRKKVRPCEVCKESIEGASYSCLECQVFFHVDCVHLSKEVNHFCHSEHPLKLMAVESLMKDAEKICLLCEKKPENVLYYCSVCNFSICLICIKNPTPNVVEHTKTHEHPLTLFSRRIFYPCNICGNLGPGDWKCGVCRKSVNRYNGAYSCSACPNYAVHSGCSVRKHIWDGVELEGVADDVEDIAPFKVVGDGLISHFCHENHALQLQQNDTNHEADRRCEACVHPVGFEPIYSCQDCRFVLHQSCANLPMKTRLVFDTRQYTLLGESKDVSKLSDCKFCGKYFNGFKYMGRGRKIDVHCGSISEPFVHEGHSHPLYFYNKEGQKCYGCHIKVDGYLLSCDSCNFGLCLSCANLPKKIMHRNDEHPLTLCCGETASGKYWCDICEKELDQEKWFYTCSDCGVTLHIECVLGDFSRLMPGCIINFNECEFEVVLNNQNTRPLCSMCLCRCKVSVILKDLEDNEYICSRLCFLNLFV</sequence>
<keyword evidence="1" id="KW-0479">Metal-binding</keyword>
<dbReference type="SMART" id="SM00109">
    <property type="entry name" value="C1"/>
    <property type="match status" value="2"/>
</dbReference>
<evidence type="ECO:0000313" key="8">
    <source>
        <dbReference type="RefSeq" id="XP_019086081.1"/>
    </source>
</evidence>
<accession>A0ABM1QH43</accession>
<dbReference type="SUPFAM" id="SSF57889">
    <property type="entry name" value="Cysteine-rich domain"/>
    <property type="match status" value="5"/>
</dbReference>
<keyword evidence="2" id="KW-0677">Repeat</keyword>
<dbReference type="InterPro" id="IPR046349">
    <property type="entry name" value="C1-like_sf"/>
</dbReference>
<organism evidence="7 8">
    <name type="scientific">Camelina sativa</name>
    <name type="common">False flax</name>
    <name type="synonym">Myagrum sativum</name>
    <dbReference type="NCBI Taxonomy" id="90675"/>
    <lineage>
        <taxon>Eukaryota</taxon>
        <taxon>Viridiplantae</taxon>
        <taxon>Streptophyta</taxon>
        <taxon>Embryophyta</taxon>
        <taxon>Tracheophyta</taxon>
        <taxon>Spermatophyta</taxon>
        <taxon>Magnoliopsida</taxon>
        <taxon>eudicotyledons</taxon>
        <taxon>Gunneridae</taxon>
        <taxon>Pentapetalae</taxon>
        <taxon>rosids</taxon>
        <taxon>malvids</taxon>
        <taxon>Brassicales</taxon>
        <taxon>Brassicaceae</taxon>
        <taxon>Camelineae</taxon>
        <taxon>Camelina</taxon>
    </lineage>
</organism>
<gene>
    <name evidence="8" type="primary">LOC104752200</name>
</gene>
<dbReference type="Gene3D" id="3.30.60.20">
    <property type="match status" value="1"/>
</dbReference>
<dbReference type="Pfam" id="PF03107">
    <property type="entry name" value="C1_2"/>
    <property type="match status" value="6"/>
</dbReference>
<reference evidence="8" key="2">
    <citation type="submission" date="2025-08" db="UniProtKB">
        <authorList>
            <consortium name="RefSeq"/>
        </authorList>
    </citation>
    <scope>IDENTIFICATION</scope>
    <source>
        <tissue evidence="8">Leaf</tissue>
    </source>
</reference>
<evidence type="ECO:0000256" key="4">
    <source>
        <dbReference type="ARBA" id="ARBA00022833"/>
    </source>
</evidence>